<dbReference type="EMBL" id="CAICTM010000025">
    <property type="protein sequence ID" value="CAB9497751.1"/>
    <property type="molecule type" value="Genomic_DNA"/>
</dbReference>
<feature type="domain" description="Tr-type G" evidence="5">
    <location>
        <begin position="11"/>
        <end position="273"/>
    </location>
</feature>
<keyword evidence="7" id="KW-1185">Reference proteome</keyword>
<feature type="region of interest" description="Disordered" evidence="4">
    <location>
        <begin position="184"/>
        <end position="229"/>
    </location>
</feature>
<dbReference type="FunFam" id="3.30.70.870:FF:000002">
    <property type="entry name" value="Translation elongation factor 2"/>
    <property type="match status" value="1"/>
</dbReference>
<dbReference type="SUPFAM" id="SSF54211">
    <property type="entry name" value="Ribosomal protein S5 domain 2-like"/>
    <property type="match status" value="1"/>
</dbReference>
<feature type="region of interest" description="Disordered" evidence="4">
    <location>
        <begin position="843"/>
        <end position="872"/>
    </location>
</feature>
<dbReference type="InterPro" id="IPR000640">
    <property type="entry name" value="EFG_V-like"/>
</dbReference>
<dbReference type="Gene3D" id="2.40.30.10">
    <property type="entry name" value="Translation factors"/>
    <property type="match status" value="1"/>
</dbReference>
<dbReference type="GO" id="GO:0003746">
    <property type="term" value="F:translation elongation factor activity"/>
    <property type="evidence" value="ECO:0007669"/>
    <property type="project" value="UniProtKB-KW"/>
</dbReference>
<dbReference type="SUPFAM" id="SSF54980">
    <property type="entry name" value="EF-G C-terminal domain-like"/>
    <property type="match status" value="2"/>
</dbReference>
<comment type="caution">
    <text evidence="6">The sequence shown here is derived from an EMBL/GenBank/DDBJ whole genome shotgun (WGS) entry which is preliminary data.</text>
</comment>
<dbReference type="Pfam" id="PF00679">
    <property type="entry name" value="EFG_C"/>
    <property type="match status" value="1"/>
</dbReference>
<protein>
    <submittedName>
        <fullName evidence="6">Elongation factor 4</fullName>
    </submittedName>
</protein>
<dbReference type="NCBIfam" id="TIGR00231">
    <property type="entry name" value="small_GTP"/>
    <property type="match status" value="1"/>
</dbReference>
<sequence>MSKSSVFLPPSQTRIVTIVAHVDHGKTTLADNLVEHNGIISERLAGTIRYLDSLEEERRRGITMRASAIGLKHSYVAPGAKKQQQAPQDMIIHLLDSPGHTDFSSEVTSSLQCCDGALLVVDAVEGMCARTHQVLREAHVNQLVPILVINKVDRLCTDLCLTATEAYLRLRTLIETVNAASSAMLTSSRHHQDDEQPTGEADETEKGKKQEKQQQATQEQKQQEEEDKEELLWTFDPMKGNVVFASALFGWGFTVPSLARTLFRNKILPLKPMVLRQCLFGDFKYRNEKVLVWKADASTDEVPLFAEYALQPIWNMYEGVAAATSALGLQSELFADGRASLLSSSTGPTSTNGSGNNNASDNHKKITSSTPGMDMVIQAMQSGGTGANIPKSADDIQTILSQTGSNTEEAVLRSLLRRYRPLSDVLLDTVAEICPSPIEAASSARPRALAFVAPPEPSEYFLRMRQAALVCDPSSEGPDVAHVCKFMGASRRHVRDPELNNTNNGEEEQDDNVIMGLARVLCGTLRTGSEYFVMGPKHKAGNVPPKRKIRLYLLMGSDLVRVNEVPAGHLCAIHNLEDLQLKTVTLCDEADGMPLQGFDRGIRPLVKVNVEAVDAADTEILERGLLQLSLADAAVEVTATSKGERILACLGEIHLEQSILDLQQVYCRKKDIQLRVSDPIVEFAETTDWMADKQEDNDFQAFFDDQSPRMRQTTIPPYNEEEGLANARHGRARAVVSGRCAAISVRVVPLASSVYKALKQQSLVGCDDCEEELLRLARALQVFDKNENDADTKLTTDSVFSILCDSLCSIDGNGNAMIESRNLSNGKTVKGVVSEANEVYIAKTSDADSDRKERGENDEENEEEEAVEEKHNEDGLVLNQCSDEHDIVRGRIRQCGFYYSPDAAGTTEKSSADAAALQIWKANLSSAVAGFQLAVRAGPVCEEPIRDILVVLEGFEVAVVPKKDADGKNTADFESATSLSSGMIMSAILSGVRCSMLTRPPRLIEGHLSLTMHATLTGLGPLYAILSRRRGKVVKDDMVEGTDLIEITATLPQAEAFGLAPELFKKTSGQVTAPELNFSHFSRLDEDPFWIPATQEEREDFGEIQQNGDVSTGLDNTALNLIRKVRTRKGLLVDSNRTVVAAEKQRTRKR</sequence>
<evidence type="ECO:0000256" key="4">
    <source>
        <dbReference type="SAM" id="MobiDB-lite"/>
    </source>
</evidence>
<dbReference type="InterPro" id="IPR027417">
    <property type="entry name" value="P-loop_NTPase"/>
</dbReference>
<dbReference type="Proteomes" id="UP001153069">
    <property type="component" value="Unassembled WGS sequence"/>
</dbReference>
<dbReference type="InterPro" id="IPR020568">
    <property type="entry name" value="Ribosomal_Su5_D2-typ_SF"/>
</dbReference>
<dbReference type="SUPFAM" id="SSF52540">
    <property type="entry name" value="P-loop containing nucleoside triphosphate hydrolases"/>
    <property type="match status" value="1"/>
</dbReference>
<dbReference type="GO" id="GO:0042256">
    <property type="term" value="P:cytosolic ribosome assembly"/>
    <property type="evidence" value="ECO:0007669"/>
    <property type="project" value="TreeGrafter"/>
</dbReference>
<dbReference type="PROSITE" id="PS51722">
    <property type="entry name" value="G_TR_2"/>
    <property type="match status" value="1"/>
</dbReference>
<evidence type="ECO:0000256" key="2">
    <source>
        <dbReference type="ARBA" id="ARBA00022741"/>
    </source>
</evidence>
<dbReference type="PANTHER" id="PTHR42908:SF3">
    <property type="entry name" value="ELONGATION FACTOR-LIKE GTPASE 1"/>
    <property type="match status" value="1"/>
</dbReference>
<dbReference type="SUPFAM" id="SSF50447">
    <property type="entry name" value="Translation proteins"/>
    <property type="match status" value="1"/>
</dbReference>
<evidence type="ECO:0000256" key="1">
    <source>
        <dbReference type="ARBA" id="ARBA00004229"/>
    </source>
</evidence>
<dbReference type="GO" id="GO:0043022">
    <property type="term" value="F:ribosome binding"/>
    <property type="evidence" value="ECO:0007669"/>
    <property type="project" value="TreeGrafter"/>
</dbReference>
<dbReference type="PRINTS" id="PR00315">
    <property type="entry name" value="ELONGATNFCT"/>
</dbReference>
<dbReference type="Gene3D" id="3.30.70.240">
    <property type="match status" value="1"/>
</dbReference>
<feature type="region of interest" description="Disordered" evidence="4">
    <location>
        <begin position="344"/>
        <end position="369"/>
    </location>
</feature>
<keyword evidence="2" id="KW-0547">Nucleotide-binding</keyword>
<dbReference type="OrthoDB" id="364892at2759"/>
<organism evidence="6 7">
    <name type="scientific">Seminavis robusta</name>
    <dbReference type="NCBI Taxonomy" id="568900"/>
    <lineage>
        <taxon>Eukaryota</taxon>
        <taxon>Sar</taxon>
        <taxon>Stramenopiles</taxon>
        <taxon>Ochrophyta</taxon>
        <taxon>Bacillariophyta</taxon>
        <taxon>Bacillariophyceae</taxon>
        <taxon>Bacillariophycidae</taxon>
        <taxon>Naviculales</taxon>
        <taxon>Naviculaceae</taxon>
        <taxon>Seminavis</taxon>
    </lineage>
</organism>
<comment type="subcellular location">
    <subcellularLocation>
        <location evidence="1">Plastid</location>
        <location evidence="1">Chloroplast</location>
    </subcellularLocation>
</comment>
<evidence type="ECO:0000259" key="5">
    <source>
        <dbReference type="PROSITE" id="PS51722"/>
    </source>
</evidence>
<dbReference type="AlphaFoldDB" id="A0A9N8D9L6"/>
<keyword evidence="3" id="KW-0342">GTP-binding</keyword>
<keyword evidence="6" id="KW-0648">Protein biosynthesis</keyword>
<dbReference type="InterPro" id="IPR000795">
    <property type="entry name" value="T_Tr_GTP-bd_dom"/>
</dbReference>
<dbReference type="Pfam" id="PF00009">
    <property type="entry name" value="GTP_EFTU"/>
    <property type="match status" value="1"/>
</dbReference>
<proteinExistence type="predicted"/>
<feature type="compositionally biased region" description="Basic and acidic residues" evidence="4">
    <location>
        <begin position="845"/>
        <end position="855"/>
    </location>
</feature>
<gene>
    <name evidence="6" type="ORF">SEMRO_25_G016940.1</name>
</gene>
<evidence type="ECO:0000313" key="6">
    <source>
        <dbReference type="EMBL" id="CAB9497751.1"/>
    </source>
</evidence>
<dbReference type="Gene3D" id="3.30.230.10">
    <property type="match status" value="1"/>
</dbReference>
<dbReference type="GO" id="GO:0003924">
    <property type="term" value="F:GTPase activity"/>
    <property type="evidence" value="ECO:0007669"/>
    <property type="project" value="InterPro"/>
</dbReference>
<dbReference type="GO" id="GO:1990904">
    <property type="term" value="C:ribonucleoprotein complex"/>
    <property type="evidence" value="ECO:0007669"/>
    <property type="project" value="TreeGrafter"/>
</dbReference>
<name>A0A9N8D9L6_9STRA</name>
<dbReference type="InterPro" id="IPR014721">
    <property type="entry name" value="Ribsml_uS5_D2-typ_fold_subgr"/>
</dbReference>
<feature type="compositionally biased region" description="Low complexity" evidence="4">
    <location>
        <begin position="344"/>
        <end position="360"/>
    </location>
</feature>
<reference evidence="6" key="1">
    <citation type="submission" date="2020-06" db="EMBL/GenBank/DDBJ databases">
        <authorList>
            <consortium name="Plant Systems Biology data submission"/>
        </authorList>
    </citation>
    <scope>NUCLEOTIDE SEQUENCE</scope>
    <source>
        <strain evidence="6">D6</strain>
    </source>
</reference>
<dbReference type="GO" id="GO:0005525">
    <property type="term" value="F:GTP binding"/>
    <property type="evidence" value="ECO:0007669"/>
    <property type="project" value="UniProtKB-KW"/>
</dbReference>
<dbReference type="PANTHER" id="PTHR42908">
    <property type="entry name" value="TRANSLATION ELONGATION FACTOR-RELATED"/>
    <property type="match status" value="1"/>
</dbReference>
<keyword evidence="6" id="KW-0251">Elongation factor</keyword>
<accession>A0A9N8D9L6</accession>
<evidence type="ECO:0000256" key="3">
    <source>
        <dbReference type="ARBA" id="ARBA00023134"/>
    </source>
</evidence>
<feature type="compositionally biased region" description="Acidic residues" evidence="4">
    <location>
        <begin position="856"/>
        <end position="867"/>
    </location>
</feature>
<dbReference type="Gene3D" id="3.30.70.870">
    <property type="entry name" value="Elongation Factor G (Translational Gtpase), domain 3"/>
    <property type="match status" value="1"/>
</dbReference>
<dbReference type="Gene3D" id="3.40.50.300">
    <property type="entry name" value="P-loop containing nucleotide triphosphate hydrolases"/>
    <property type="match status" value="1"/>
</dbReference>
<dbReference type="GO" id="GO:0005829">
    <property type="term" value="C:cytosol"/>
    <property type="evidence" value="ECO:0007669"/>
    <property type="project" value="TreeGrafter"/>
</dbReference>
<dbReference type="GO" id="GO:0009507">
    <property type="term" value="C:chloroplast"/>
    <property type="evidence" value="ECO:0007669"/>
    <property type="project" value="UniProtKB-SubCell"/>
</dbReference>
<dbReference type="InterPro" id="IPR009000">
    <property type="entry name" value="Transl_B-barrel_sf"/>
</dbReference>
<dbReference type="InterPro" id="IPR005225">
    <property type="entry name" value="Small_GTP-bd"/>
</dbReference>
<dbReference type="InterPro" id="IPR035647">
    <property type="entry name" value="EFG_III/V"/>
</dbReference>
<evidence type="ECO:0000313" key="7">
    <source>
        <dbReference type="Proteomes" id="UP001153069"/>
    </source>
</evidence>